<reference evidence="4" key="1">
    <citation type="journal article" date="2019" name="Int. J. Syst. Evol. Microbiol.">
        <title>The Global Catalogue of Microorganisms (GCM) 10K type strain sequencing project: providing services to taxonomists for standard genome sequencing and annotation.</title>
        <authorList>
            <consortium name="The Broad Institute Genomics Platform"/>
            <consortium name="The Broad Institute Genome Sequencing Center for Infectious Disease"/>
            <person name="Wu L."/>
            <person name="Ma J."/>
        </authorList>
    </citation>
    <scope>NUCLEOTIDE SEQUENCE [LARGE SCALE GENOMIC DNA]</scope>
    <source>
        <strain evidence="4">JCM 18324</strain>
    </source>
</reference>
<dbReference type="PROSITE" id="PS51186">
    <property type="entry name" value="GNAT"/>
    <property type="match status" value="1"/>
</dbReference>
<dbReference type="RefSeq" id="WP_345615845.1">
    <property type="nucleotide sequence ID" value="NZ_BAABJV010000020.1"/>
</dbReference>
<feature type="region of interest" description="Disordered" evidence="1">
    <location>
        <begin position="170"/>
        <end position="212"/>
    </location>
</feature>
<feature type="domain" description="N-acetyltransferase" evidence="2">
    <location>
        <begin position="3"/>
        <end position="181"/>
    </location>
</feature>
<organism evidence="3 4">
    <name type="scientific">Streptomyces sanyensis</name>
    <dbReference type="NCBI Taxonomy" id="568869"/>
    <lineage>
        <taxon>Bacteria</taxon>
        <taxon>Bacillati</taxon>
        <taxon>Actinomycetota</taxon>
        <taxon>Actinomycetes</taxon>
        <taxon>Kitasatosporales</taxon>
        <taxon>Streptomycetaceae</taxon>
        <taxon>Streptomyces</taxon>
    </lineage>
</organism>
<gene>
    <name evidence="3" type="ORF">GCM10023329_51420</name>
</gene>
<name>A0ABP9BD81_9ACTN</name>
<feature type="compositionally biased region" description="Gly residues" evidence="1">
    <location>
        <begin position="203"/>
        <end position="212"/>
    </location>
</feature>
<dbReference type="EMBL" id="BAABJV010000020">
    <property type="protein sequence ID" value="GAA4792923.1"/>
    <property type="molecule type" value="Genomic_DNA"/>
</dbReference>
<comment type="caution">
    <text evidence="3">The sequence shown here is derived from an EMBL/GenBank/DDBJ whole genome shotgun (WGS) entry which is preliminary data.</text>
</comment>
<dbReference type="Pfam" id="PF00583">
    <property type="entry name" value="Acetyltransf_1"/>
    <property type="match status" value="1"/>
</dbReference>
<sequence length="212" mass="22176">MTPAVRAVPGDRLLAHADGVRAVYADAFGGPPWREAPERADAYLERLADDVHRPGFTAALALDGDTVLGWAAAWTTPDPFPASRRHPQVSAALGAERTGDWLCGAREVDELAVAGHARGTGLGGWLLGAVTAGRADGRCWLMTSVAACAALAFYQREGWRQVTHPAPGGAGHAAFLGPRHPARTAAPGPWCPSGRSRENRGLRTGGHGRTGP</sequence>
<dbReference type="InterPro" id="IPR016181">
    <property type="entry name" value="Acyl_CoA_acyltransferase"/>
</dbReference>
<evidence type="ECO:0000313" key="4">
    <source>
        <dbReference type="Proteomes" id="UP001501147"/>
    </source>
</evidence>
<dbReference type="InterPro" id="IPR000182">
    <property type="entry name" value="GNAT_dom"/>
</dbReference>
<evidence type="ECO:0000259" key="2">
    <source>
        <dbReference type="PROSITE" id="PS51186"/>
    </source>
</evidence>
<dbReference type="Proteomes" id="UP001501147">
    <property type="component" value="Unassembled WGS sequence"/>
</dbReference>
<dbReference type="SUPFAM" id="SSF55729">
    <property type="entry name" value="Acyl-CoA N-acyltransferases (Nat)"/>
    <property type="match status" value="1"/>
</dbReference>
<evidence type="ECO:0000313" key="3">
    <source>
        <dbReference type="EMBL" id="GAA4792923.1"/>
    </source>
</evidence>
<proteinExistence type="predicted"/>
<accession>A0ABP9BD81</accession>
<protein>
    <submittedName>
        <fullName evidence="3">GNAT family N-acetyltransferase</fullName>
    </submittedName>
</protein>
<keyword evidence="4" id="KW-1185">Reference proteome</keyword>
<dbReference type="Gene3D" id="3.40.630.30">
    <property type="match status" value="1"/>
</dbReference>
<evidence type="ECO:0000256" key="1">
    <source>
        <dbReference type="SAM" id="MobiDB-lite"/>
    </source>
</evidence>